<accession>A0A1W1ZW46</accession>
<dbReference type="Proteomes" id="UP000192678">
    <property type="component" value="Unassembled WGS sequence"/>
</dbReference>
<dbReference type="Gene3D" id="1.10.10.1400">
    <property type="entry name" value="Terminase, small subunit, N-terminal DNA-binding domain, HTH motif"/>
    <property type="match status" value="1"/>
</dbReference>
<dbReference type="InterPro" id="IPR052404">
    <property type="entry name" value="SPP1-like_terminase"/>
</dbReference>
<dbReference type="Pfam" id="PF03592">
    <property type="entry name" value="Terminase_2"/>
    <property type="match status" value="1"/>
</dbReference>
<dbReference type="RefSeq" id="WP_084286710.1">
    <property type="nucleotide sequence ID" value="NZ_FWYB01000001.1"/>
</dbReference>
<evidence type="ECO:0000256" key="2">
    <source>
        <dbReference type="ARBA" id="ARBA00023219"/>
    </source>
</evidence>
<organism evidence="3 4">
    <name type="scientific">Pedobacter nyackensis</name>
    <dbReference type="NCBI Taxonomy" id="475255"/>
    <lineage>
        <taxon>Bacteria</taxon>
        <taxon>Pseudomonadati</taxon>
        <taxon>Bacteroidota</taxon>
        <taxon>Sphingobacteriia</taxon>
        <taxon>Sphingobacteriales</taxon>
        <taxon>Sphingobacteriaceae</taxon>
        <taxon>Pedobacter</taxon>
    </lineage>
</organism>
<sequence length="237" mass="27054">MARLTDKQKRFCEEYLKDFNGTRSAIAAGYSENTAAVISAENLTKPNIKEYLNERLDALSMEAGEVTKRITNLARGNMSDYMSTRQVPYTPEIKVGLNVLISRLRTEIEFEDNYALQINMGEDELEKHMADQEGRRRKIIRYKLELELNPYSTRIIDGETVMIDEVYLDLAKIVQDKERGIIKSFKNTKDGIQVELYAADAALGQMAKIRGLMIDKSEVDNKVTMVKPVIIDWGDSE</sequence>
<reference evidence="3 4" key="1">
    <citation type="submission" date="2017-04" db="EMBL/GenBank/DDBJ databases">
        <authorList>
            <person name="Afonso C.L."/>
            <person name="Miller P.J."/>
            <person name="Scott M.A."/>
            <person name="Spackman E."/>
            <person name="Goraichik I."/>
            <person name="Dimitrov K.M."/>
            <person name="Suarez D.L."/>
            <person name="Swayne D.E."/>
        </authorList>
    </citation>
    <scope>NUCLEOTIDE SEQUENCE [LARGE SCALE GENOMIC DNA]</scope>
    <source>
        <strain evidence="3 4">DSM 19625</strain>
    </source>
</reference>
<evidence type="ECO:0000313" key="4">
    <source>
        <dbReference type="Proteomes" id="UP000192678"/>
    </source>
</evidence>
<dbReference type="PANTHER" id="PTHR41328:SF2">
    <property type="entry name" value="TERMINASE SMALL SUBUNIT"/>
    <property type="match status" value="1"/>
</dbReference>
<dbReference type="EMBL" id="FWYB01000001">
    <property type="protein sequence ID" value="SMC52679.1"/>
    <property type="molecule type" value="Genomic_DNA"/>
</dbReference>
<dbReference type="OrthoDB" id="1338457at2"/>
<dbReference type="STRING" id="475255.SAMN04488101_101103"/>
<gene>
    <name evidence="3" type="ORF">SAMN04488101_101103</name>
</gene>
<keyword evidence="2" id="KW-0231">Viral genome packaging</keyword>
<dbReference type="GO" id="GO:0051276">
    <property type="term" value="P:chromosome organization"/>
    <property type="evidence" value="ECO:0007669"/>
    <property type="project" value="InterPro"/>
</dbReference>
<keyword evidence="1" id="KW-1188">Viral release from host cell</keyword>
<name>A0A1W1ZW46_9SPHI</name>
<dbReference type="PANTHER" id="PTHR41328">
    <property type="entry name" value="TERMINASE SMALL SUBUNIT-RELATED"/>
    <property type="match status" value="1"/>
</dbReference>
<dbReference type="InterPro" id="IPR038713">
    <property type="entry name" value="Terminase_Gp1_N_sf"/>
</dbReference>
<dbReference type="AlphaFoldDB" id="A0A1W1ZW46"/>
<dbReference type="InterPro" id="IPR005335">
    <property type="entry name" value="Terminase_ssu"/>
</dbReference>
<keyword evidence="4" id="KW-1185">Reference proteome</keyword>
<proteinExistence type="predicted"/>
<evidence type="ECO:0000313" key="3">
    <source>
        <dbReference type="EMBL" id="SMC52679.1"/>
    </source>
</evidence>
<evidence type="ECO:0000256" key="1">
    <source>
        <dbReference type="ARBA" id="ARBA00022612"/>
    </source>
</evidence>
<protein>
    <submittedName>
        <fullName evidence="3">Terminase small subunit</fullName>
    </submittedName>
</protein>